<evidence type="ECO:0000313" key="2">
    <source>
        <dbReference type="EMBL" id="ADB15586.1"/>
    </source>
</evidence>
<feature type="transmembrane region" description="Helical" evidence="1">
    <location>
        <begin position="75"/>
        <end position="98"/>
    </location>
</feature>
<feature type="transmembrane region" description="Helical" evidence="1">
    <location>
        <begin position="211"/>
        <end position="233"/>
    </location>
</feature>
<dbReference type="STRING" id="530564.Psta_0901"/>
<name>D2R790_PIRSD</name>
<dbReference type="AlphaFoldDB" id="D2R790"/>
<sequence length="294" mass="33980">MQLDNTRIAVRQRTLLETLDLALVVIREFFHPWLSTTLMMVVPLWIINYLLIGWMANEDLENGDFPFRFTWNMLLLIYLEAPLASIFTVAFFGPAVFMQNPKLKQVARDLLKVSPALLFCHGFLRGVLPAWGLLLLVDEYEASPVEFFFLPMICLWSTGMRIARPFISEIILLEKNPLRAKRPGQISINMRSADLHGPSFGDLFVQWMASVLVGVFLYALFAFSLSILAHFLLSDSDLNWWKLQFLYPGVGWLVVGYFSIVRFLNYVDLRIRHEGWEVDLLMRAEAIRLSGRML</sequence>
<keyword evidence="1" id="KW-0472">Membrane</keyword>
<gene>
    <name evidence="2" type="ordered locus">Psta_0901</name>
</gene>
<keyword evidence="3" id="KW-1185">Reference proteome</keyword>
<evidence type="ECO:0000313" key="3">
    <source>
        <dbReference type="Proteomes" id="UP000001887"/>
    </source>
</evidence>
<keyword evidence="1" id="KW-0812">Transmembrane</keyword>
<protein>
    <recommendedName>
        <fullName evidence="4">Transmembrane protein</fullName>
    </recommendedName>
</protein>
<dbReference type="EMBL" id="CP001848">
    <property type="protein sequence ID" value="ADB15586.1"/>
    <property type="molecule type" value="Genomic_DNA"/>
</dbReference>
<accession>D2R790</accession>
<dbReference type="OrthoDB" id="266384at2"/>
<keyword evidence="1" id="KW-1133">Transmembrane helix</keyword>
<feature type="transmembrane region" description="Helical" evidence="1">
    <location>
        <begin position="33"/>
        <end position="55"/>
    </location>
</feature>
<evidence type="ECO:0008006" key="4">
    <source>
        <dbReference type="Google" id="ProtNLM"/>
    </source>
</evidence>
<dbReference type="HOGENOM" id="CLU_946128_0_0_0"/>
<dbReference type="Proteomes" id="UP000001887">
    <property type="component" value="Chromosome"/>
</dbReference>
<evidence type="ECO:0000256" key="1">
    <source>
        <dbReference type="SAM" id="Phobius"/>
    </source>
</evidence>
<feature type="transmembrane region" description="Helical" evidence="1">
    <location>
        <begin position="245"/>
        <end position="264"/>
    </location>
</feature>
<reference evidence="2 3" key="1">
    <citation type="journal article" date="2009" name="Stand. Genomic Sci.">
        <title>Complete genome sequence of Pirellula staleyi type strain (ATCC 27377).</title>
        <authorList>
            <person name="Clum A."/>
            <person name="Tindall B.J."/>
            <person name="Sikorski J."/>
            <person name="Ivanova N."/>
            <person name="Mavrommatis K."/>
            <person name="Lucas S."/>
            <person name="Glavina del Rio T."/>
            <person name="Nolan M."/>
            <person name="Chen F."/>
            <person name="Tice H."/>
            <person name="Pitluck S."/>
            <person name="Cheng J.F."/>
            <person name="Chertkov O."/>
            <person name="Brettin T."/>
            <person name="Han C."/>
            <person name="Detter J.C."/>
            <person name="Kuske C."/>
            <person name="Bruce D."/>
            <person name="Goodwin L."/>
            <person name="Ovchinikova G."/>
            <person name="Pati A."/>
            <person name="Mikhailova N."/>
            <person name="Chen A."/>
            <person name="Palaniappan K."/>
            <person name="Land M."/>
            <person name="Hauser L."/>
            <person name="Chang Y.J."/>
            <person name="Jeffries C.D."/>
            <person name="Chain P."/>
            <person name="Rohde M."/>
            <person name="Goker M."/>
            <person name="Bristow J."/>
            <person name="Eisen J.A."/>
            <person name="Markowitz V."/>
            <person name="Hugenholtz P."/>
            <person name="Kyrpides N.C."/>
            <person name="Klenk H.P."/>
            <person name="Lapidus A."/>
        </authorList>
    </citation>
    <scope>NUCLEOTIDE SEQUENCE [LARGE SCALE GENOMIC DNA]</scope>
    <source>
        <strain evidence="3">ATCC 27377 / DSM 6068 / ICPB 4128</strain>
    </source>
</reference>
<dbReference type="eggNOG" id="ENOG5032VYU">
    <property type="taxonomic scope" value="Bacteria"/>
</dbReference>
<proteinExistence type="predicted"/>
<dbReference type="KEGG" id="psl:Psta_0901"/>
<organism evidence="2 3">
    <name type="scientific">Pirellula staleyi (strain ATCC 27377 / DSM 6068 / ICPB 4128)</name>
    <name type="common">Pirella staleyi</name>
    <dbReference type="NCBI Taxonomy" id="530564"/>
    <lineage>
        <taxon>Bacteria</taxon>
        <taxon>Pseudomonadati</taxon>
        <taxon>Planctomycetota</taxon>
        <taxon>Planctomycetia</taxon>
        <taxon>Pirellulales</taxon>
        <taxon>Pirellulaceae</taxon>
        <taxon>Pirellula</taxon>
    </lineage>
</organism>